<proteinExistence type="predicted"/>
<evidence type="ECO:0000313" key="3">
    <source>
        <dbReference type="Proteomes" id="UP001604336"/>
    </source>
</evidence>
<feature type="region of interest" description="Disordered" evidence="1">
    <location>
        <begin position="58"/>
        <end position="107"/>
    </location>
</feature>
<comment type="caution">
    <text evidence="2">The sequence shown here is derived from an EMBL/GenBank/DDBJ whole genome shotgun (WGS) entry which is preliminary data.</text>
</comment>
<evidence type="ECO:0000256" key="1">
    <source>
        <dbReference type="SAM" id="MobiDB-lite"/>
    </source>
</evidence>
<organism evidence="2 3">
    <name type="scientific">Abeliophyllum distichum</name>
    <dbReference type="NCBI Taxonomy" id="126358"/>
    <lineage>
        <taxon>Eukaryota</taxon>
        <taxon>Viridiplantae</taxon>
        <taxon>Streptophyta</taxon>
        <taxon>Embryophyta</taxon>
        <taxon>Tracheophyta</taxon>
        <taxon>Spermatophyta</taxon>
        <taxon>Magnoliopsida</taxon>
        <taxon>eudicotyledons</taxon>
        <taxon>Gunneridae</taxon>
        <taxon>Pentapetalae</taxon>
        <taxon>asterids</taxon>
        <taxon>lamiids</taxon>
        <taxon>Lamiales</taxon>
        <taxon>Oleaceae</taxon>
        <taxon>Forsythieae</taxon>
        <taxon>Abeliophyllum</taxon>
    </lineage>
</organism>
<gene>
    <name evidence="2" type="ORF">Adt_11646</name>
</gene>
<dbReference type="AlphaFoldDB" id="A0ABD1UNJ3"/>
<reference evidence="3" key="1">
    <citation type="submission" date="2024-07" db="EMBL/GenBank/DDBJ databases">
        <title>Two chromosome-level genome assemblies of Korean endemic species Abeliophyllum distichum and Forsythia ovata (Oleaceae).</title>
        <authorList>
            <person name="Jang H."/>
        </authorList>
    </citation>
    <scope>NUCLEOTIDE SEQUENCE [LARGE SCALE GENOMIC DNA]</scope>
</reference>
<evidence type="ECO:0000313" key="2">
    <source>
        <dbReference type="EMBL" id="KAL2526592.1"/>
    </source>
</evidence>
<keyword evidence="3" id="KW-1185">Reference proteome</keyword>
<sequence length="107" mass="11978">MWSPSWRMSWNLCSLYSNPFDLSPNANPRPSRLSSAAHPSLRECPFTLVPATLLHTFPSNLSHPVKTHTNNPKPTRRELSDPRDAHSLRGPTSLRNAKLELPSPATI</sequence>
<dbReference type="Proteomes" id="UP001604336">
    <property type="component" value="Unassembled WGS sequence"/>
</dbReference>
<dbReference type="EMBL" id="JBFOLK010000003">
    <property type="protein sequence ID" value="KAL2526592.1"/>
    <property type="molecule type" value="Genomic_DNA"/>
</dbReference>
<feature type="compositionally biased region" description="Basic and acidic residues" evidence="1">
    <location>
        <begin position="75"/>
        <end position="87"/>
    </location>
</feature>
<accession>A0ABD1UNJ3</accession>
<name>A0ABD1UNJ3_9LAMI</name>
<protein>
    <submittedName>
        <fullName evidence="2">Uncharacterized protein</fullName>
    </submittedName>
</protein>
<feature type="compositionally biased region" description="Polar residues" evidence="1">
    <location>
        <begin position="58"/>
        <end position="73"/>
    </location>
</feature>